<comment type="caution">
    <text evidence="2">The sequence shown here is derived from an EMBL/GenBank/DDBJ whole genome shotgun (WGS) entry which is preliminary data.</text>
</comment>
<gene>
    <name evidence="2" type="ORF">PPSIR1_28033</name>
</gene>
<feature type="region of interest" description="Disordered" evidence="1">
    <location>
        <begin position="36"/>
        <end position="93"/>
    </location>
</feature>
<dbReference type="OrthoDB" id="129834at2"/>
<evidence type="ECO:0000313" key="2">
    <source>
        <dbReference type="EMBL" id="EDM80835.1"/>
    </source>
</evidence>
<evidence type="ECO:0000313" key="3">
    <source>
        <dbReference type="Proteomes" id="UP000005801"/>
    </source>
</evidence>
<dbReference type="eggNOG" id="ENOG503316B">
    <property type="taxonomic scope" value="Bacteria"/>
</dbReference>
<dbReference type="RefSeq" id="WP_006969928.1">
    <property type="nucleotide sequence ID" value="NZ_ABCS01000007.1"/>
</dbReference>
<name>A6FZM9_9BACT</name>
<keyword evidence="3" id="KW-1185">Reference proteome</keyword>
<organism evidence="2 3">
    <name type="scientific">Plesiocystis pacifica SIR-1</name>
    <dbReference type="NCBI Taxonomy" id="391625"/>
    <lineage>
        <taxon>Bacteria</taxon>
        <taxon>Pseudomonadati</taxon>
        <taxon>Myxococcota</taxon>
        <taxon>Polyangia</taxon>
        <taxon>Nannocystales</taxon>
        <taxon>Nannocystaceae</taxon>
        <taxon>Plesiocystis</taxon>
    </lineage>
</organism>
<sequence length="145" mass="15874">MAFEVGSDIEGMCSSCGDVWHVIVAKVGPKVTKVQCKQCGKQHRLKPTGDAPEANLNPTRKKVAPKKSSAKRGASKSARGRGADEPTFSWDPSAPVRAYSMRERFAAGEQLRHKKFGEGVVVALEEGKIRVRFKAETKVLLHDRS</sequence>
<reference evidence="2 3" key="1">
    <citation type="submission" date="2007-06" db="EMBL/GenBank/DDBJ databases">
        <authorList>
            <person name="Shimkets L."/>
            <person name="Ferriera S."/>
            <person name="Johnson J."/>
            <person name="Kravitz S."/>
            <person name="Beeson K."/>
            <person name="Sutton G."/>
            <person name="Rogers Y.-H."/>
            <person name="Friedman R."/>
            <person name="Frazier M."/>
            <person name="Venter J.C."/>
        </authorList>
    </citation>
    <scope>NUCLEOTIDE SEQUENCE [LARGE SCALE GENOMIC DNA]</scope>
    <source>
        <strain evidence="2 3">SIR-1</strain>
    </source>
</reference>
<dbReference type="Proteomes" id="UP000005801">
    <property type="component" value="Unassembled WGS sequence"/>
</dbReference>
<evidence type="ECO:0000256" key="1">
    <source>
        <dbReference type="SAM" id="MobiDB-lite"/>
    </source>
</evidence>
<dbReference type="STRING" id="391625.PPSIR1_28033"/>
<dbReference type="EMBL" id="ABCS01000007">
    <property type="protein sequence ID" value="EDM80835.1"/>
    <property type="molecule type" value="Genomic_DNA"/>
</dbReference>
<proteinExistence type="predicted"/>
<dbReference type="AlphaFoldDB" id="A6FZM9"/>
<feature type="compositionally biased region" description="Basic residues" evidence="1">
    <location>
        <begin position="59"/>
        <end position="74"/>
    </location>
</feature>
<protein>
    <submittedName>
        <fullName evidence="2">Uncharacterized protein</fullName>
    </submittedName>
</protein>
<accession>A6FZM9</accession>